<accession>A0A0A9BM97</accession>
<protein>
    <submittedName>
        <fullName evidence="1">Uncharacterized protein</fullName>
    </submittedName>
</protein>
<dbReference type="AlphaFoldDB" id="A0A0A9BM97"/>
<sequence>MFLLMGRIMHQLLNWFSSAIHQDLAGC</sequence>
<name>A0A0A9BM97_ARUDO</name>
<reference evidence="1" key="2">
    <citation type="journal article" date="2015" name="Data Brief">
        <title>Shoot transcriptome of the giant reed, Arundo donax.</title>
        <authorList>
            <person name="Barrero R.A."/>
            <person name="Guerrero F.D."/>
            <person name="Moolhuijzen P."/>
            <person name="Goolsby J.A."/>
            <person name="Tidwell J."/>
            <person name="Bellgard S.E."/>
            <person name="Bellgard M.I."/>
        </authorList>
    </citation>
    <scope>NUCLEOTIDE SEQUENCE</scope>
    <source>
        <tissue evidence="1">Shoot tissue taken approximately 20 cm above the soil surface</tissue>
    </source>
</reference>
<evidence type="ECO:0000313" key="1">
    <source>
        <dbReference type="EMBL" id="JAD62355.1"/>
    </source>
</evidence>
<reference evidence="1" key="1">
    <citation type="submission" date="2014-09" db="EMBL/GenBank/DDBJ databases">
        <authorList>
            <person name="Magalhaes I.L.F."/>
            <person name="Oliveira U."/>
            <person name="Santos F.R."/>
            <person name="Vidigal T.H.D.A."/>
            <person name="Brescovit A.D."/>
            <person name="Santos A.J."/>
        </authorList>
    </citation>
    <scope>NUCLEOTIDE SEQUENCE</scope>
    <source>
        <tissue evidence="1">Shoot tissue taken approximately 20 cm above the soil surface</tissue>
    </source>
</reference>
<organism evidence="1">
    <name type="scientific">Arundo donax</name>
    <name type="common">Giant reed</name>
    <name type="synonym">Donax arundinaceus</name>
    <dbReference type="NCBI Taxonomy" id="35708"/>
    <lineage>
        <taxon>Eukaryota</taxon>
        <taxon>Viridiplantae</taxon>
        <taxon>Streptophyta</taxon>
        <taxon>Embryophyta</taxon>
        <taxon>Tracheophyta</taxon>
        <taxon>Spermatophyta</taxon>
        <taxon>Magnoliopsida</taxon>
        <taxon>Liliopsida</taxon>
        <taxon>Poales</taxon>
        <taxon>Poaceae</taxon>
        <taxon>PACMAD clade</taxon>
        <taxon>Arundinoideae</taxon>
        <taxon>Arundineae</taxon>
        <taxon>Arundo</taxon>
    </lineage>
</organism>
<dbReference type="EMBL" id="GBRH01235540">
    <property type="protein sequence ID" value="JAD62355.1"/>
    <property type="molecule type" value="Transcribed_RNA"/>
</dbReference>
<proteinExistence type="predicted"/>